<accession>A0A830DCS1</accession>
<keyword evidence="7" id="KW-0472">Membrane</keyword>
<dbReference type="InterPro" id="IPR045019">
    <property type="entry name" value="BETA-OHASE-like"/>
</dbReference>
<keyword evidence="7" id="KW-0812">Transmembrane</keyword>
<dbReference type="GO" id="GO:0031969">
    <property type="term" value="C:chloroplast membrane"/>
    <property type="evidence" value="ECO:0007669"/>
    <property type="project" value="UniProtKB-SubCell"/>
</dbReference>
<organism evidence="8 9">
    <name type="scientific">Phtheirospermum japonicum</name>
    <dbReference type="NCBI Taxonomy" id="374723"/>
    <lineage>
        <taxon>Eukaryota</taxon>
        <taxon>Viridiplantae</taxon>
        <taxon>Streptophyta</taxon>
        <taxon>Embryophyta</taxon>
        <taxon>Tracheophyta</taxon>
        <taxon>Spermatophyta</taxon>
        <taxon>Magnoliopsida</taxon>
        <taxon>eudicotyledons</taxon>
        <taxon>Gunneridae</taxon>
        <taxon>Pentapetalae</taxon>
        <taxon>asterids</taxon>
        <taxon>lamiids</taxon>
        <taxon>Lamiales</taxon>
        <taxon>Orobanchaceae</taxon>
        <taxon>Orobanchaceae incertae sedis</taxon>
        <taxon>Phtheirospermum</taxon>
    </lineage>
</organism>
<dbReference type="GO" id="GO:0016119">
    <property type="term" value="P:carotene metabolic process"/>
    <property type="evidence" value="ECO:0007669"/>
    <property type="project" value="TreeGrafter"/>
</dbReference>
<dbReference type="OrthoDB" id="9990796at2759"/>
<dbReference type="AlphaFoldDB" id="A0A830DCS1"/>
<comment type="caution">
    <text evidence="8">The sequence shown here is derived from an EMBL/GenBank/DDBJ whole genome shotgun (WGS) entry which is preliminary data.</text>
</comment>
<evidence type="ECO:0000256" key="3">
    <source>
        <dbReference type="ARBA" id="ARBA00022746"/>
    </source>
</evidence>
<gene>
    <name evidence="8" type="ORF">PHJA_002728400</name>
</gene>
<dbReference type="EMBL" id="BMAC01001126">
    <property type="protein sequence ID" value="GFQ05844.1"/>
    <property type="molecule type" value="Genomic_DNA"/>
</dbReference>
<reference evidence="8" key="1">
    <citation type="submission" date="2020-07" db="EMBL/GenBank/DDBJ databases">
        <title>Ethylene signaling mediates host invasion by parasitic plants.</title>
        <authorList>
            <person name="Yoshida S."/>
        </authorList>
    </citation>
    <scope>NUCLEOTIDE SEQUENCE</scope>
    <source>
        <strain evidence="8">Okayama</strain>
    </source>
</reference>
<feature type="non-terminal residue" evidence="8">
    <location>
        <position position="143"/>
    </location>
</feature>
<keyword evidence="7" id="KW-1133">Transmembrane helix</keyword>
<evidence type="ECO:0000313" key="8">
    <source>
        <dbReference type="EMBL" id="GFQ05844.1"/>
    </source>
</evidence>
<dbReference type="GO" id="GO:0016123">
    <property type="term" value="P:xanthophyll biosynthetic process"/>
    <property type="evidence" value="ECO:0007669"/>
    <property type="project" value="TreeGrafter"/>
</dbReference>
<evidence type="ECO:0000256" key="5">
    <source>
        <dbReference type="ARBA" id="ARBA00026097"/>
    </source>
</evidence>
<evidence type="ECO:0000313" key="9">
    <source>
        <dbReference type="Proteomes" id="UP000653305"/>
    </source>
</evidence>
<comment type="similarity">
    <text evidence="2">Belongs to the sterol desaturase family.</text>
</comment>
<feature type="region of interest" description="Disordered" evidence="6">
    <location>
        <begin position="78"/>
        <end position="98"/>
    </location>
</feature>
<comment type="subcellular location">
    <subcellularLocation>
        <location evidence="1">Plastid</location>
        <location evidence="1">Chloroplast membrane</location>
        <topology evidence="1">Multi-pass membrane protein</topology>
    </subcellularLocation>
</comment>
<dbReference type="GO" id="GO:0010291">
    <property type="term" value="F:beta-carotene 3-hydroxylase activity"/>
    <property type="evidence" value="ECO:0007669"/>
    <property type="project" value="UniProtKB-EC"/>
</dbReference>
<evidence type="ECO:0000256" key="6">
    <source>
        <dbReference type="SAM" id="MobiDB-lite"/>
    </source>
</evidence>
<sequence length="143" mass="15812">MAAKIPFASTTTTTAHFNHTPPLNPKLASLVTPPTLLICPSVLKFHRNLRFKRKKPNLTVCLALDDGELSGETQLGKIQDSEEESQEEIENKPVPAAATRAAERAARKSSERFTYLVAAVMSSLGITSMAVMAVYYRFSWQME</sequence>
<dbReference type="Proteomes" id="UP000653305">
    <property type="component" value="Unassembled WGS sequence"/>
</dbReference>
<evidence type="ECO:0000256" key="1">
    <source>
        <dbReference type="ARBA" id="ARBA00004508"/>
    </source>
</evidence>
<evidence type="ECO:0000256" key="7">
    <source>
        <dbReference type="SAM" id="Phobius"/>
    </source>
</evidence>
<name>A0A830DCS1_9LAMI</name>
<proteinExistence type="inferred from homology"/>
<evidence type="ECO:0000256" key="2">
    <source>
        <dbReference type="ARBA" id="ARBA00009324"/>
    </source>
</evidence>
<dbReference type="PANTHER" id="PTHR31899">
    <property type="entry name" value="BETA-CAROTENE 3-HYDROXYLASE 1, CHLOROPLASTIC"/>
    <property type="match status" value="1"/>
</dbReference>
<keyword evidence="9" id="KW-1185">Reference proteome</keyword>
<dbReference type="EC" id="1.14.15.24" evidence="5"/>
<dbReference type="PANTHER" id="PTHR31899:SF9">
    <property type="entry name" value="BETA-CAROTENE 3-HYDROXYLASE 1, CHLOROPLASTIC"/>
    <property type="match status" value="1"/>
</dbReference>
<evidence type="ECO:0000256" key="4">
    <source>
        <dbReference type="ARBA" id="ARBA00023002"/>
    </source>
</evidence>
<feature type="transmembrane region" description="Helical" evidence="7">
    <location>
        <begin position="113"/>
        <end position="136"/>
    </location>
</feature>
<protein>
    <recommendedName>
        <fullName evidence="5">beta-carotene 3-hydroxylase</fullName>
        <ecNumber evidence="5">1.14.15.24</ecNumber>
    </recommendedName>
</protein>
<keyword evidence="3" id="KW-0125">Carotenoid biosynthesis</keyword>
<keyword evidence="4" id="KW-0560">Oxidoreductase</keyword>
<feature type="region of interest" description="Disordered" evidence="6">
    <location>
        <begin position="1"/>
        <end position="22"/>
    </location>
</feature>